<accession>A0ABZ2KQA5</accession>
<reference evidence="2 3" key="1">
    <citation type="submission" date="2021-12" db="EMBL/GenBank/DDBJ databases">
        <title>Discovery of the Pendulisporaceae a myxobacterial family with distinct sporulation behavior and unique specialized metabolism.</title>
        <authorList>
            <person name="Garcia R."/>
            <person name="Popoff A."/>
            <person name="Bader C.D."/>
            <person name="Loehr J."/>
            <person name="Walesch S."/>
            <person name="Walt C."/>
            <person name="Boldt J."/>
            <person name="Bunk B."/>
            <person name="Haeckl F.J.F.P.J."/>
            <person name="Gunesch A.P."/>
            <person name="Birkelbach J."/>
            <person name="Nuebel U."/>
            <person name="Pietschmann T."/>
            <person name="Bach T."/>
            <person name="Mueller R."/>
        </authorList>
    </citation>
    <scope>NUCLEOTIDE SEQUENCE [LARGE SCALE GENOMIC DNA]</scope>
    <source>
        <strain evidence="2 3">MSr12523</strain>
    </source>
</reference>
<evidence type="ECO:0000313" key="3">
    <source>
        <dbReference type="Proteomes" id="UP001379533"/>
    </source>
</evidence>
<protein>
    <submittedName>
        <fullName evidence="2">Uncharacterized protein</fullName>
    </submittedName>
</protein>
<keyword evidence="3" id="KW-1185">Reference proteome</keyword>
<feature type="chain" id="PRO_5047511234" evidence="1">
    <location>
        <begin position="21"/>
        <end position="84"/>
    </location>
</feature>
<dbReference type="Proteomes" id="UP001379533">
    <property type="component" value="Chromosome"/>
</dbReference>
<dbReference type="RefSeq" id="WP_394849863.1">
    <property type="nucleotide sequence ID" value="NZ_CP089982.1"/>
</dbReference>
<keyword evidence="1" id="KW-0732">Signal</keyword>
<sequence>MRILGFAGVILAVAMGCSTAPDGDSESPSTVLDEVLSTQIICPSRWFCDDNGTYYTLKAACDQACRPTACPRVFFCDGNCHCPQ</sequence>
<evidence type="ECO:0000256" key="1">
    <source>
        <dbReference type="SAM" id="SignalP"/>
    </source>
</evidence>
<evidence type="ECO:0000313" key="2">
    <source>
        <dbReference type="EMBL" id="WXA99230.1"/>
    </source>
</evidence>
<proteinExistence type="predicted"/>
<organism evidence="2 3">
    <name type="scientific">Pendulispora brunnea</name>
    <dbReference type="NCBI Taxonomy" id="2905690"/>
    <lineage>
        <taxon>Bacteria</taxon>
        <taxon>Pseudomonadati</taxon>
        <taxon>Myxococcota</taxon>
        <taxon>Myxococcia</taxon>
        <taxon>Myxococcales</taxon>
        <taxon>Sorangiineae</taxon>
        <taxon>Pendulisporaceae</taxon>
        <taxon>Pendulispora</taxon>
    </lineage>
</organism>
<dbReference type="PROSITE" id="PS51257">
    <property type="entry name" value="PROKAR_LIPOPROTEIN"/>
    <property type="match status" value="1"/>
</dbReference>
<feature type="signal peptide" evidence="1">
    <location>
        <begin position="1"/>
        <end position="20"/>
    </location>
</feature>
<dbReference type="EMBL" id="CP089982">
    <property type="protein sequence ID" value="WXA99230.1"/>
    <property type="molecule type" value="Genomic_DNA"/>
</dbReference>
<gene>
    <name evidence="2" type="ORF">LZC95_20700</name>
</gene>
<name>A0ABZ2KQA5_9BACT</name>